<dbReference type="AlphaFoldDB" id="A0A3P3Z8L6"/>
<feature type="compositionally biased region" description="Basic and acidic residues" evidence="1">
    <location>
        <begin position="252"/>
        <end position="264"/>
    </location>
</feature>
<feature type="compositionally biased region" description="Low complexity" evidence="1">
    <location>
        <begin position="307"/>
        <end position="328"/>
    </location>
</feature>
<organism evidence="2 3">
    <name type="scientific">Leishmania braziliensis MHOM/BR/75/M2904</name>
    <dbReference type="NCBI Taxonomy" id="420245"/>
    <lineage>
        <taxon>Eukaryota</taxon>
        <taxon>Discoba</taxon>
        <taxon>Euglenozoa</taxon>
        <taxon>Kinetoplastea</taxon>
        <taxon>Metakinetoplastina</taxon>
        <taxon>Trypanosomatida</taxon>
        <taxon>Trypanosomatidae</taxon>
        <taxon>Leishmaniinae</taxon>
        <taxon>Leishmania</taxon>
        <taxon>Leishmania braziliensis species complex</taxon>
    </lineage>
</organism>
<evidence type="ECO:0000313" key="3">
    <source>
        <dbReference type="Proteomes" id="UP000319462"/>
    </source>
</evidence>
<feature type="compositionally biased region" description="Acidic residues" evidence="1">
    <location>
        <begin position="509"/>
        <end position="518"/>
    </location>
</feature>
<feature type="region of interest" description="Disordered" evidence="1">
    <location>
        <begin position="134"/>
        <end position="196"/>
    </location>
</feature>
<feature type="compositionally biased region" description="Acidic residues" evidence="1">
    <location>
        <begin position="564"/>
        <end position="573"/>
    </location>
</feature>
<name>A0A3P3Z8L6_LEIBR</name>
<dbReference type="EMBL" id="LS997624">
    <property type="protein sequence ID" value="SYZ66598.1"/>
    <property type="molecule type" value="Genomic_DNA"/>
</dbReference>
<feature type="compositionally biased region" description="Polar residues" evidence="1">
    <location>
        <begin position="771"/>
        <end position="781"/>
    </location>
</feature>
<feature type="compositionally biased region" description="Basic and acidic residues" evidence="1">
    <location>
        <begin position="329"/>
        <end position="350"/>
    </location>
</feature>
<feature type="compositionally biased region" description="Basic and acidic residues" evidence="1">
    <location>
        <begin position="804"/>
        <end position="821"/>
    </location>
</feature>
<evidence type="ECO:0000313" key="2">
    <source>
        <dbReference type="EMBL" id="SYZ66598.1"/>
    </source>
</evidence>
<accession>A0A3P3Z8L6</accession>
<feature type="compositionally biased region" description="Low complexity" evidence="1">
    <location>
        <begin position="228"/>
        <end position="250"/>
    </location>
</feature>
<feature type="compositionally biased region" description="Low complexity" evidence="1">
    <location>
        <begin position="836"/>
        <end position="857"/>
    </location>
</feature>
<feature type="compositionally biased region" description="Basic and acidic residues" evidence="1">
    <location>
        <begin position="657"/>
        <end position="676"/>
    </location>
</feature>
<feature type="region of interest" description="Disordered" evidence="1">
    <location>
        <begin position="1"/>
        <end position="56"/>
    </location>
</feature>
<protein>
    <submittedName>
        <fullName evidence="2">Hypothetical_protein</fullName>
    </submittedName>
</protein>
<feature type="compositionally biased region" description="Basic and acidic residues" evidence="1">
    <location>
        <begin position="291"/>
        <end position="306"/>
    </location>
</feature>
<feature type="region of interest" description="Disordered" evidence="1">
    <location>
        <begin position="222"/>
        <end position="885"/>
    </location>
</feature>
<feature type="compositionally biased region" description="Low complexity" evidence="1">
    <location>
        <begin position="178"/>
        <end position="192"/>
    </location>
</feature>
<feature type="compositionally biased region" description="Acidic residues" evidence="1">
    <location>
        <begin position="705"/>
        <end position="714"/>
    </location>
</feature>
<gene>
    <name evidence="2" type="ORF">LBRM2904_25.1900</name>
</gene>
<reference evidence="2 3" key="1">
    <citation type="submission" date="2018-09" db="EMBL/GenBank/DDBJ databases">
        <authorList>
            <person name="Peiro R."/>
            <person name="Begona"/>
            <person name="Cbmso G."/>
            <person name="Lopez M."/>
            <person name="Gonzalez S."/>
        </authorList>
    </citation>
    <scope>NUCLEOTIDE SEQUENCE [LARGE SCALE GENOMIC DNA]</scope>
</reference>
<feature type="compositionally biased region" description="Acidic residues" evidence="1">
    <location>
        <begin position="760"/>
        <end position="769"/>
    </location>
</feature>
<proteinExistence type="predicted"/>
<evidence type="ECO:0000256" key="1">
    <source>
        <dbReference type="SAM" id="MobiDB-lite"/>
    </source>
</evidence>
<feature type="compositionally biased region" description="Basic and acidic residues" evidence="1">
    <location>
        <begin position="428"/>
        <end position="437"/>
    </location>
</feature>
<feature type="compositionally biased region" description="Basic and acidic residues" evidence="1">
    <location>
        <begin position="138"/>
        <end position="161"/>
    </location>
</feature>
<sequence length="885" mass="96426">MSKALPPIQDHRPASVEQSHSYSRYSARGSRHEEHQRFYASSARVRSLSPGATADSHLTGLSTLPRLPQVEFSLGPIQERNIPPYNDLEDPHLVPYWARKVMLIQERAAQRRRLRRQQEMEEQRMAAARRRFLHRRHQEREEMASRKGEQTRQREEEERQSTTRGASKNSRHAPTKPSAARRSGATAGGRSRQQAATHRYYEAGSNLHAEEMVERATGGLPADHEYVTSSSSATTIRSASSHSDAASSYSNRHHDEEYYAKEDGAAVPAAPPLTEEEEKTYPDEAGYSTEDMNRDAEPEDAVKEVTSRSSILKSSSSFSSSYSSNRQSSLRDHAAEVAREQAKAEARAEAEAEAGAYVGDGAEDSYADDGFEDNLSQSHHQSSAAAAYLCPQEEDGKAEALLEPEAVYPLETTEEEAHKESYDDDEFEKSFASRDAADDVEGAPAAPLQQQPEYVEEEEAEKPAAADEASDDAKSGSYEEERLDDDELLSPKKASHNTSDADVSLIEKYEEDQAEVSPEDAQCVTATLTATEDVKPSEKDDVEGSAAEVQSQEEYPQTALGQGDGEDEFEDELSTSKSSAAAAYLCPQEEDGKAEALLEPEAVYPLETTEEEAHKESYDDDEFEKSFASRDAADDVEGAPAAPLQQQPEYVEEEEAEKPAAADEASDDAKSGSYEEERLDDDELLSPKKASHNTSDADVSLIEKYEEDQAEVSPEDAQCVTATLTATEDVKPSEKDDVEGSAAEVQSQEEYPQTALGQGDGEDEFEDELSSNKSSATTSVAPSPVAALRKADVPKEEVGEELDRELSPTKAPDAERKREESLMSSSALAPAPPSPSSSNSEVVTASTSAVSPAAATSHKNSAAGMETEELGSGANDTYADDFEGM</sequence>
<feature type="compositionally biased region" description="Basic and acidic residues" evidence="1">
    <location>
        <begin position="461"/>
        <end position="480"/>
    </location>
</feature>
<dbReference type="Proteomes" id="UP000319462">
    <property type="component" value="Chromosome 25"/>
</dbReference>
<feature type="compositionally biased region" description="Basic and acidic residues" evidence="1">
    <location>
        <begin position="624"/>
        <end position="633"/>
    </location>
</feature>
<feature type="compositionally biased region" description="Acidic residues" evidence="1">
    <location>
        <begin position="361"/>
        <end position="372"/>
    </location>
</feature>
<feature type="compositionally biased region" description="Low complexity" evidence="1">
    <location>
        <begin position="376"/>
        <end position="387"/>
    </location>
</feature>